<dbReference type="OrthoDB" id="8596123at2"/>
<dbReference type="Pfam" id="PF12571">
    <property type="entry name" value="Phage_tail_fib"/>
    <property type="match status" value="1"/>
</dbReference>
<dbReference type="RefSeq" id="WP_129124133.1">
    <property type="nucleotide sequence ID" value="NZ_PEIB01000045.1"/>
</dbReference>
<evidence type="ECO:0000259" key="1">
    <source>
        <dbReference type="Pfam" id="PF12571"/>
    </source>
</evidence>
<organism evidence="2 3">
    <name type="scientific">Veronia nyctiphanis</name>
    <dbReference type="NCBI Taxonomy" id="1278244"/>
    <lineage>
        <taxon>Bacteria</taxon>
        <taxon>Pseudomonadati</taxon>
        <taxon>Pseudomonadota</taxon>
        <taxon>Gammaproteobacteria</taxon>
        <taxon>Vibrionales</taxon>
        <taxon>Vibrionaceae</taxon>
        <taxon>Veronia</taxon>
    </lineage>
</organism>
<evidence type="ECO:0000313" key="2">
    <source>
        <dbReference type="EMBL" id="RXJ70655.1"/>
    </source>
</evidence>
<name>A0A4Q0YJT2_9GAMM</name>
<keyword evidence="3" id="KW-1185">Reference proteome</keyword>
<comment type="caution">
    <text evidence="2">The sequence shown here is derived from an EMBL/GenBank/DDBJ whole genome shotgun (WGS) entry which is preliminary data.</text>
</comment>
<protein>
    <submittedName>
        <fullName evidence="2">Phage tail protein</fullName>
    </submittedName>
</protein>
<dbReference type="Proteomes" id="UP000290287">
    <property type="component" value="Unassembled WGS sequence"/>
</dbReference>
<feature type="domain" description="Phage tail fibre protein N-terminal" evidence="1">
    <location>
        <begin position="5"/>
        <end position="111"/>
    </location>
</feature>
<dbReference type="AlphaFoldDB" id="A0A4Q0YJT2"/>
<evidence type="ECO:0000313" key="3">
    <source>
        <dbReference type="Proteomes" id="UP000290287"/>
    </source>
</evidence>
<sequence length="199" mass="22026">MTTLLKPVITRAGLNAIFNATSNGFQAKVTHVALGEAAYKPNENRRALDKERSRFPIASGKKVTPTQIHMSVLDNSDNSFWVREVGFFLDDGTLFAVYSEPNKALAYKSPEVDLLLAFDLALSGVPADSLTIIDKGAELNILIAPELAKMATAQITMMNHYLTLKAHLNEQAKQHTQQLAQIAAIQIDNMRRYLTDKLQ</sequence>
<accession>A0A4Q0YJT2</accession>
<proteinExistence type="predicted"/>
<dbReference type="EMBL" id="PEIB01000045">
    <property type="protein sequence ID" value="RXJ70655.1"/>
    <property type="molecule type" value="Genomic_DNA"/>
</dbReference>
<reference evidence="2 3" key="1">
    <citation type="submission" date="2017-10" db="EMBL/GenBank/DDBJ databases">
        <title>Nyctiphanis sp. nov., isolated from the stomach of the euphausiid Nyctiphanes simplex (Hansen, 1911) in the Gulf of California.</title>
        <authorList>
            <person name="Gomez-Gil B."/>
            <person name="Aguilar-Mendez M."/>
            <person name="Lopez-Cortes A."/>
            <person name="Gomez-Gutierrez J."/>
            <person name="Roque A."/>
            <person name="Lang E."/>
            <person name="Gonzalez-Castillo A."/>
        </authorList>
    </citation>
    <scope>NUCLEOTIDE SEQUENCE [LARGE SCALE GENOMIC DNA]</scope>
    <source>
        <strain evidence="2 3">CAIM 600</strain>
    </source>
</reference>
<dbReference type="InterPro" id="IPR022225">
    <property type="entry name" value="Phage_tail_fibre_N"/>
</dbReference>
<gene>
    <name evidence="2" type="ORF">CS022_22580</name>
</gene>